<keyword evidence="3" id="KW-0808">Transferase</keyword>
<reference evidence="3 4" key="1">
    <citation type="journal article" date="2018" name="Nat. Genet.">
        <title>The Rosa genome provides new insights in the design of modern roses.</title>
        <authorList>
            <person name="Bendahmane M."/>
        </authorList>
    </citation>
    <scope>NUCLEOTIDE SEQUENCE [LARGE SCALE GENOMIC DNA]</scope>
    <source>
        <strain evidence="4">cv. Old Blush</strain>
    </source>
</reference>
<organism evidence="3 4">
    <name type="scientific">Rosa chinensis</name>
    <name type="common">China rose</name>
    <dbReference type="NCBI Taxonomy" id="74649"/>
    <lineage>
        <taxon>Eukaryota</taxon>
        <taxon>Viridiplantae</taxon>
        <taxon>Streptophyta</taxon>
        <taxon>Embryophyta</taxon>
        <taxon>Tracheophyta</taxon>
        <taxon>Spermatophyta</taxon>
        <taxon>Magnoliopsida</taxon>
        <taxon>eudicotyledons</taxon>
        <taxon>Gunneridae</taxon>
        <taxon>Pentapetalae</taxon>
        <taxon>rosids</taxon>
        <taxon>fabids</taxon>
        <taxon>Rosales</taxon>
        <taxon>Rosaceae</taxon>
        <taxon>Rosoideae</taxon>
        <taxon>Rosoideae incertae sedis</taxon>
        <taxon>Rosa</taxon>
    </lineage>
</organism>
<dbReference type="Gene3D" id="3.30.420.10">
    <property type="entry name" value="Ribonuclease H-like superfamily/Ribonuclease H"/>
    <property type="match status" value="1"/>
</dbReference>
<dbReference type="InterPro" id="IPR053151">
    <property type="entry name" value="RNase_H-like"/>
</dbReference>
<dbReference type="PANTHER" id="PTHR47723:SF23">
    <property type="entry name" value="REVERSE TRANSCRIPTASE-LIKE PROTEIN"/>
    <property type="match status" value="1"/>
</dbReference>
<dbReference type="EMBL" id="PDCK01000040">
    <property type="protein sequence ID" value="PRQ50126.1"/>
    <property type="molecule type" value="Genomic_DNA"/>
</dbReference>
<dbReference type="AlphaFoldDB" id="A0A2P6RUM9"/>
<evidence type="ECO:0000259" key="2">
    <source>
        <dbReference type="Pfam" id="PF13966"/>
    </source>
</evidence>
<dbReference type="GO" id="GO:0003964">
    <property type="term" value="F:RNA-directed DNA polymerase activity"/>
    <property type="evidence" value="ECO:0007669"/>
    <property type="project" value="UniProtKB-KW"/>
</dbReference>
<dbReference type="CDD" id="cd06222">
    <property type="entry name" value="RNase_H_like"/>
    <property type="match status" value="1"/>
</dbReference>
<comment type="caution">
    <text evidence="3">The sequence shown here is derived from an EMBL/GenBank/DDBJ whole genome shotgun (WGS) entry which is preliminary data.</text>
</comment>
<keyword evidence="4" id="KW-1185">Reference proteome</keyword>
<dbReference type="InterPro" id="IPR036397">
    <property type="entry name" value="RNaseH_sf"/>
</dbReference>
<proteinExistence type="predicted"/>
<protein>
    <submittedName>
        <fullName evidence="3">Putative ribonuclease H-like domain, reverse transcriptase zinc-binding domain-containing protein</fullName>
    </submittedName>
</protein>
<keyword evidence="3" id="KW-0695">RNA-directed DNA polymerase</keyword>
<dbReference type="Gramene" id="PRQ50126">
    <property type="protein sequence ID" value="PRQ50126"/>
    <property type="gene ID" value="RchiOBHm_Chr2g0129631"/>
</dbReference>
<dbReference type="InterPro" id="IPR002156">
    <property type="entry name" value="RNaseH_domain"/>
</dbReference>
<dbReference type="GO" id="GO:0003676">
    <property type="term" value="F:nucleic acid binding"/>
    <property type="evidence" value="ECO:0007669"/>
    <property type="project" value="InterPro"/>
</dbReference>
<feature type="domain" description="RNase H type-1" evidence="1">
    <location>
        <begin position="270"/>
        <end position="389"/>
    </location>
</feature>
<sequence length="397" mass="45277">MVDNLSGSVANFIVDRSWVFPPLLQLHFPALCELVSQVPIALDPSTTDTLVWSSSSSGELTAKVAFHFLRQPSPSVDWGRCIWSKFILPRMSLLTWKVLRGRVLCDDFMQKRGIALASRCVLCRKDCESLSHIFRSCPFAETIWSCMIAKFELAAPPLSLYDMLQLELTNGRSPQLKELWVACFTSVLWFLWHARNKAKYDNRFITVVGVCRLVFGHIQSASRIASGHMHNSIQDLRILKCFGVTCRPRHAPRTIEVNWHPPFLGWIKINSDGAWKHDSARVGYGVVFRDYRGYVLGAFASNFDIPSSVAAEVMAVIKVIELAWVRDWKHVWLEVDSSLILDFLWSPSLVPWQLRVQWNNCLFRISQMNFHSSHIFREGNHVADALANYGTSSTDFV</sequence>
<dbReference type="OMA" id="HAPRTIE"/>
<evidence type="ECO:0000313" key="3">
    <source>
        <dbReference type="EMBL" id="PRQ50126.1"/>
    </source>
</evidence>
<dbReference type="GO" id="GO:0004523">
    <property type="term" value="F:RNA-DNA hybrid ribonuclease activity"/>
    <property type="evidence" value="ECO:0007669"/>
    <property type="project" value="InterPro"/>
</dbReference>
<keyword evidence="3" id="KW-0548">Nucleotidyltransferase</keyword>
<name>A0A2P6RUM9_ROSCH</name>
<dbReference type="InterPro" id="IPR044730">
    <property type="entry name" value="RNase_H-like_dom_plant"/>
</dbReference>
<dbReference type="STRING" id="74649.A0A2P6RUM9"/>
<dbReference type="InterPro" id="IPR012337">
    <property type="entry name" value="RNaseH-like_sf"/>
</dbReference>
<dbReference type="Pfam" id="PF13456">
    <property type="entry name" value="RVT_3"/>
    <property type="match status" value="1"/>
</dbReference>
<evidence type="ECO:0000259" key="1">
    <source>
        <dbReference type="Pfam" id="PF13456"/>
    </source>
</evidence>
<dbReference type="Pfam" id="PF13966">
    <property type="entry name" value="zf-RVT"/>
    <property type="match status" value="1"/>
</dbReference>
<accession>A0A2P6RUM9</accession>
<dbReference type="PANTHER" id="PTHR47723">
    <property type="entry name" value="OS05G0353850 PROTEIN"/>
    <property type="match status" value="1"/>
</dbReference>
<evidence type="ECO:0000313" key="4">
    <source>
        <dbReference type="Proteomes" id="UP000238479"/>
    </source>
</evidence>
<feature type="domain" description="Reverse transcriptase zinc-binding" evidence="2">
    <location>
        <begin position="62"/>
        <end position="144"/>
    </location>
</feature>
<dbReference type="InterPro" id="IPR026960">
    <property type="entry name" value="RVT-Znf"/>
</dbReference>
<dbReference type="SUPFAM" id="SSF53098">
    <property type="entry name" value="Ribonuclease H-like"/>
    <property type="match status" value="1"/>
</dbReference>
<dbReference type="Proteomes" id="UP000238479">
    <property type="component" value="Chromosome 2"/>
</dbReference>
<gene>
    <name evidence="3" type="ORF">RchiOBHm_Chr2g0129631</name>
</gene>